<reference evidence="1" key="1">
    <citation type="journal article" date="2019" name="bioRxiv">
        <title>The Genome of the Zebra Mussel, Dreissena polymorpha: A Resource for Invasive Species Research.</title>
        <authorList>
            <person name="McCartney M.A."/>
            <person name="Auch B."/>
            <person name="Kono T."/>
            <person name="Mallez S."/>
            <person name="Zhang Y."/>
            <person name="Obille A."/>
            <person name="Becker A."/>
            <person name="Abrahante J.E."/>
            <person name="Garbe J."/>
            <person name="Badalamenti J.P."/>
            <person name="Herman A."/>
            <person name="Mangelson H."/>
            <person name="Liachko I."/>
            <person name="Sullivan S."/>
            <person name="Sone E.D."/>
            <person name="Koren S."/>
            <person name="Silverstein K.A.T."/>
            <person name="Beckman K.B."/>
            <person name="Gohl D.M."/>
        </authorList>
    </citation>
    <scope>NUCLEOTIDE SEQUENCE</scope>
    <source>
        <strain evidence="1">Duluth1</strain>
        <tissue evidence="1">Whole animal</tissue>
    </source>
</reference>
<accession>A0A9D4GN77</accession>
<sequence>MRKIATLYGSNISPLWCKKIPFYIKIKCRVVPFWTNGAIYQWTEIIFKFVADIIKIIEQTYSCIPFEYTLPLKVLTYSLHSRYHSVAIQSNSSDLYDEDPLMTFGK</sequence>
<organism evidence="1 2">
    <name type="scientific">Dreissena polymorpha</name>
    <name type="common">Zebra mussel</name>
    <name type="synonym">Mytilus polymorpha</name>
    <dbReference type="NCBI Taxonomy" id="45954"/>
    <lineage>
        <taxon>Eukaryota</taxon>
        <taxon>Metazoa</taxon>
        <taxon>Spiralia</taxon>
        <taxon>Lophotrochozoa</taxon>
        <taxon>Mollusca</taxon>
        <taxon>Bivalvia</taxon>
        <taxon>Autobranchia</taxon>
        <taxon>Heteroconchia</taxon>
        <taxon>Euheterodonta</taxon>
        <taxon>Imparidentia</taxon>
        <taxon>Neoheterodontei</taxon>
        <taxon>Myida</taxon>
        <taxon>Dreissenoidea</taxon>
        <taxon>Dreissenidae</taxon>
        <taxon>Dreissena</taxon>
    </lineage>
</organism>
<evidence type="ECO:0000313" key="1">
    <source>
        <dbReference type="EMBL" id="KAH3818486.1"/>
    </source>
</evidence>
<proteinExistence type="predicted"/>
<protein>
    <submittedName>
        <fullName evidence="1">Uncharacterized protein</fullName>
    </submittedName>
</protein>
<gene>
    <name evidence="1" type="ORF">DPMN_120207</name>
</gene>
<dbReference type="EMBL" id="JAIWYP010000005">
    <property type="protein sequence ID" value="KAH3818486.1"/>
    <property type="molecule type" value="Genomic_DNA"/>
</dbReference>
<reference evidence="1" key="2">
    <citation type="submission" date="2020-11" db="EMBL/GenBank/DDBJ databases">
        <authorList>
            <person name="McCartney M.A."/>
            <person name="Auch B."/>
            <person name="Kono T."/>
            <person name="Mallez S."/>
            <person name="Becker A."/>
            <person name="Gohl D.M."/>
            <person name="Silverstein K.A.T."/>
            <person name="Koren S."/>
            <person name="Bechman K.B."/>
            <person name="Herman A."/>
            <person name="Abrahante J.E."/>
            <person name="Garbe J."/>
        </authorList>
    </citation>
    <scope>NUCLEOTIDE SEQUENCE</scope>
    <source>
        <strain evidence="1">Duluth1</strain>
        <tissue evidence="1">Whole animal</tissue>
    </source>
</reference>
<keyword evidence="2" id="KW-1185">Reference proteome</keyword>
<evidence type="ECO:0000313" key="2">
    <source>
        <dbReference type="Proteomes" id="UP000828390"/>
    </source>
</evidence>
<dbReference type="Proteomes" id="UP000828390">
    <property type="component" value="Unassembled WGS sequence"/>
</dbReference>
<comment type="caution">
    <text evidence="1">The sequence shown here is derived from an EMBL/GenBank/DDBJ whole genome shotgun (WGS) entry which is preliminary data.</text>
</comment>
<name>A0A9D4GN77_DREPO</name>
<dbReference type="AlphaFoldDB" id="A0A9D4GN77"/>